<feature type="transmembrane region" description="Helical" evidence="2">
    <location>
        <begin position="228"/>
        <end position="249"/>
    </location>
</feature>
<evidence type="ECO:0000256" key="2">
    <source>
        <dbReference type="SAM" id="Phobius"/>
    </source>
</evidence>
<proteinExistence type="inferred from homology"/>
<dbReference type="PIRSF" id="PIRSF003097">
    <property type="entry name" value="FtsX"/>
    <property type="match status" value="1"/>
</dbReference>
<feature type="transmembrane region" description="Helical" evidence="2">
    <location>
        <begin position="171"/>
        <end position="191"/>
    </location>
</feature>
<dbReference type="PANTHER" id="PTHR47755">
    <property type="entry name" value="CELL DIVISION PROTEIN FTSX"/>
    <property type="match status" value="1"/>
</dbReference>
<keyword evidence="1" id="KW-1003">Cell membrane</keyword>
<keyword evidence="1 4" id="KW-0132">Cell division</keyword>
<dbReference type="AlphaFoldDB" id="A0AAW9SGG7"/>
<evidence type="ECO:0000256" key="1">
    <source>
        <dbReference type="PIRNR" id="PIRNR003097"/>
    </source>
</evidence>
<keyword evidence="1 2" id="KW-0472">Membrane</keyword>
<dbReference type="RefSeq" id="WP_346824200.1">
    <property type="nucleotide sequence ID" value="NZ_JBDKWZ010000022.1"/>
</dbReference>
<evidence type="ECO:0000313" key="5">
    <source>
        <dbReference type="Proteomes" id="UP001403385"/>
    </source>
</evidence>
<organism evidence="4 5">
    <name type="scientific">Rapidithrix thailandica</name>
    <dbReference type="NCBI Taxonomy" id="413964"/>
    <lineage>
        <taxon>Bacteria</taxon>
        <taxon>Pseudomonadati</taxon>
        <taxon>Bacteroidota</taxon>
        <taxon>Cytophagia</taxon>
        <taxon>Cytophagales</taxon>
        <taxon>Flammeovirgaceae</taxon>
        <taxon>Rapidithrix</taxon>
    </lineage>
</organism>
<accession>A0AAW9SGG7</accession>
<dbReference type="Pfam" id="PF18075">
    <property type="entry name" value="FtsX_ECD"/>
    <property type="match status" value="1"/>
</dbReference>
<comment type="similarity">
    <text evidence="1">Belongs to the ABC-4 integral membrane protein family. FtsX subfamily.</text>
</comment>
<dbReference type="EMBL" id="JBDKWZ010000022">
    <property type="protein sequence ID" value="MEN7551419.1"/>
    <property type="molecule type" value="Genomic_DNA"/>
</dbReference>
<dbReference type="Gene3D" id="3.30.70.3040">
    <property type="match status" value="1"/>
</dbReference>
<dbReference type="Proteomes" id="UP001403385">
    <property type="component" value="Unassembled WGS sequence"/>
</dbReference>
<feature type="domain" description="FtsX extracellular" evidence="3">
    <location>
        <begin position="54"/>
        <end position="154"/>
    </location>
</feature>
<dbReference type="InterPro" id="IPR004513">
    <property type="entry name" value="FtsX"/>
</dbReference>
<keyword evidence="2" id="KW-1133">Transmembrane helix</keyword>
<protein>
    <recommendedName>
        <fullName evidence="1">Cell division protein FtsX</fullName>
    </recommendedName>
</protein>
<gene>
    <name evidence="4" type="ORF">AAG747_26115</name>
</gene>
<evidence type="ECO:0000313" key="4">
    <source>
        <dbReference type="EMBL" id="MEN7551419.1"/>
    </source>
</evidence>
<keyword evidence="1" id="KW-0131">Cell cycle</keyword>
<evidence type="ECO:0000259" key="3">
    <source>
        <dbReference type="Pfam" id="PF18075"/>
    </source>
</evidence>
<keyword evidence="2" id="KW-0812">Transmembrane</keyword>
<feature type="transmembrane region" description="Helical" evidence="2">
    <location>
        <begin position="261"/>
        <end position="284"/>
    </location>
</feature>
<feature type="transmembrane region" description="Helical" evidence="2">
    <location>
        <begin position="21"/>
        <end position="43"/>
    </location>
</feature>
<dbReference type="InterPro" id="IPR040690">
    <property type="entry name" value="FtsX_ECD"/>
</dbReference>
<reference evidence="4 5" key="1">
    <citation type="submission" date="2024-04" db="EMBL/GenBank/DDBJ databases">
        <title>Novel genus in family Flammeovirgaceae.</title>
        <authorList>
            <person name="Nguyen T.H."/>
            <person name="Vuong T.Q."/>
            <person name="Le H."/>
            <person name="Kim S.-G."/>
        </authorList>
    </citation>
    <scope>NUCLEOTIDE SEQUENCE [LARGE SCALE GENOMIC DNA]</scope>
    <source>
        <strain evidence="4 5">JCM 23209</strain>
    </source>
</reference>
<dbReference type="GO" id="GO:0016020">
    <property type="term" value="C:membrane"/>
    <property type="evidence" value="ECO:0007669"/>
    <property type="project" value="InterPro"/>
</dbReference>
<comment type="caution">
    <text evidence="4">The sequence shown here is derived from an EMBL/GenBank/DDBJ whole genome shotgun (WGS) entry which is preliminary data.</text>
</comment>
<keyword evidence="5" id="KW-1185">Reference proteome</keyword>
<dbReference type="GO" id="GO:0051301">
    <property type="term" value="P:cell division"/>
    <property type="evidence" value="ECO:0007669"/>
    <property type="project" value="UniProtKB-KW"/>
</dbReference>
<dbReference type="PANTHER" id="PTHR47755:SF1">
    <property type="entry name" value="CELL DIVISION PROTEIN FTSX"/>
    <property type="match status" value="1"/>
</dbReference>
<sequence length="299" mass="34083">MQTQKKHKRKKKRLGSYPYSNVLFSITAALFMIGMFSLLSFYAKELSEKMRNNIEIRVFLNKDLSSTEVADLQQQLEEKEYIDQKNGVPRVHFLSKDEAAREMIRDSGEDFISFLGDNPLRDAYIVYLEEQYFETDQMQSVVVNLEQLPGVFEVVYTKSLVEEINNNIRNIGTVIGVFVCILLLTVFILIDNAIKLALFSQRFLIRSMQLVGATSIFIKMPFLKRAAFQGALSGFLASCLLGSMLWLAFERIPELQELTNLTIIGAIFTALILLGALIGFSSAFRAVSRYLTMKLDDLY</sequence>
<name>A0AAW9SGG7_9BACT</name>